<dbReference type="EC" id="2.1.1.63" evidence="3"/>
<keyword evidence="5" id="KW-0808">Transferase</keyword>
<keyword evidence="7" id="KW-0234">DNA repair</keyword>
<evidence type="ECO:0000256" key="8">
    <source>
        <dbReference type="ARBA" id="ARBA00049348"/>
    </source>
</evidence>
<dbReference type="Pfam" id="PF01035">
    <property type="entry name" value="DNA_binding_1"/>
    <property type="match status" value="1"/>
</dbReference>
<evidence type="ECO:0000256" key="5">
    <source>
        <dbReference type="ARBA" id="ARBA00022679"/>
    </source>
</evidence>
<evidence type="ECO:0000313" key="10">
    <source>
        <dbReference type="EMBL" id="VEN72891.1"/>
    </source>
</evidence>
<accession>A0A484HDW6</accession>
<dbReference type="CDD" id="cd06445">
    <property type="entry name" value="ATase"/>
    <property type="match status" value="1"/>
</dbReference>
<name>A0A484HDW6_9BACT</name>
<dbReference type="InterPro" id="IPR036217">
    <property type="entry name" value="MethylDNA_cys_MeTrfase_DNAb"/>
</dbReference>
<dbReference type="InterPro" id="IPR036388">
    <property type="entry name" value="WH-like_DNA-bd_sf"/>
</dbReference>
<proteinExistence type="inferred from homology"/>
<dbReference type="GO" id="GO:0003908">
    <property type="term" value="F:methylated-DNA-[protein]-cysteine S-methyltransferase activity"/>
    <property type="evidence" value="ECO:0007669"/>
    <property type="project" value="UniProtKB-EC"/>
</dbReference>
<feature type="domain" description="Methylated-DNA-[protein]-cysteine S-methyltransferase DNA binding" evidence="9">
    <location>
        <begin position="87"/>
        <end position="166"/>
    </location>
</feature>
<comment type="catalytic activity">
    <reaction evidence="8">
        <text>a 6-O-methyl-2'-deoxyguanosine in DNA + L-cysteinyl-[protein] = S-methyl-L-cysteinyl-[protein] + a 2'-deoxyguanosine in DNA</text>
        <dbReference type="Rhea" id="RHEA:24000"/>
        <dbReference type="Rhea" id="RHEA-COMP:10131"/>
        <dbReference type="Rhea" id="RHEA-COMP:10132"/>
        <dbReference type="Rhea" id="RHEA-COMP:11367"/>
        <dbReference type="Rhea" id="RHEA-COMP:11368"/>
        <dbReference type="ChEBI" id="CHEBI:29950"/>
        <dbReference type="ChEBI" id="CHEBI:82612"/>
        <dbReference type="ChEBI" id="CHEBI:85445"/>
        <dbReference type="ChEBI" id="CHEBI:85448"/>
        <dbReference type="EC" id="2.1.1.63"/>
    </reaction>
</comment>
<dbReference type="GO" id="GO:0006281">
    <property type="term" value="P:DNA repair"/>
    <property type="evidence" value="ECO:0007669"/>
    <property type="project" value="UniProtKB-KW"/>
</dbReference>
<dbReference type="PANTHER" id="PTHR10815">
    <property type="entry name" value="METHYLATED-DNA--PROTEIN-CYSTEINE METHYLTRANSFERASE"/>
    <property type="match status" value="1"/>
</dbReference>
<evidence type="ECO:0000256" key="7">
    <source>
        <dbReference type="ARBA" id="ARBA00023204"/>
    </source>
</evidence>
<dbReference type="SUPFAM" id="SSF46767">
    <property type="entry name" value="Methylated DNA-protein cysteine methyltransferase, C-terminal domain"/>
    <property type="match status" value="1"/>
</dbReference>
<dbReference type="GO" id="GO:0032259">
    <property type="term" value="P:methylation"/>
    <property type="evidence" value="ECO:0007669"/>
    <property type="project" value="UniProtKB-KW"/>
</dbReference>
<keyword evidence="4" id="KW-0489">Methyltransferase</keyword>
<dbReference type="PANTHER" id="PTHR10815:SF13">
    <property type="entry name" value="METHYLATED-DNA--PROTEIN-CYSTEINE METHYLTRANSFERASE"/>
    <property type="match status" value="1"/>
</dbReference>
<sequence length="167" mass="18656">MNLNVIFKTRFGPAGLIFKENPFALVRVILPRPDRRTLLRQAGKALWGKTGRHKNADMMVPRLQNYFNGKPIEIPWEWTPLSDLTDLEQRVLLKTAEIPYGKTRSYKEVAEAAGRAGACRFAGNVMAKNPFPVLIPCHRVIKSDGSIGHYGGGPKLKQAMLEMEGAL</sequence>
<protein>
    <recommendedName>
        <fullName evidence="3">methylated-DNA--[protein]-cysteine S-methyltransferase</fullName>
        <ecNumber evidence="3">2.1.1.63</ecNumber>
    </recommendedName>
</protein>
<evidence type="ECO:0000256" key="2">
    <source>
        <dbReference type="ARBA" id="ARBA00008711"/>
    </source>
</evidence>
<evidence type="ECO:0000259" key="9">
    <source>
        <dbReference type="Pfam" id="PF01035"/>
    </source>
</evidence>
<dbReference type="InterPro" id="IPR001497">
    <property type="entry name" value="MethylDNA_cys_MeTrfase_AS"/>
</dbReference>
<dbReference type="FunFam" id="1.10.10.10:FF:000214">
    <property type="entry name" value="Methylated-DNA--protein-cysteine methyltransferase"/>
    <property type="match status" value="1"/>
</dbReference>
<evidence type="ECO:0000256" key="1">
    <source>
        <dbReference type="ARBA" id="ARBA00001286"/>
    </source>
</evidence>
<comment type="catalytic activity">
    <reaction evidence="1">
        <text>a 4-O-methyl-thymidine in DNA + L-cysteinyl-[protein] = a thymidine in DNA + S-methyl-L-cysteinyl-[protein]</text>
        <dbReference type="Rhea" id="RHEA:53428"/>
        <dbReference type="Rhea" id="RHEA-COMP:10131"/>
        <dbReference type="Rhea" id="RHEA-COMP:10132"/>
        <dbReference type="Rhea" id="RHEA-COMP:13555"/>
        <dbReference type="Rhea" id="RHEA-COMP:13556"/>
        <dbReference type="ChEBI" id="CHEBI:29950"/>
        <dbReference type="ChEBI" id="CHEBI:82612"/>
        <dbReference type="ChEBI" id="CHEBI:137386"/>
        <dbReference type="ChEBI" id="CHEBI:137387"/>
        <dbReference type="EC" id="2.1.1.63"/>
    </reaction>
</comment>
<dbReference type="PROSITE" id="PS00374">
    <property type="entry name" value="MGMT"/>
    <property type="match status" value="1"/>
</dbReference>
<evidence type="ECO:0000256" key="3">
    <source>
        <dbReference type="ARBA" id="ARBA00011918"/>
    </source>
</evidence>
<keyword evidence="6" id="KW-0227">DNA damage</keyword>
<dbReference type="AlphaFoldDB" id="A0A484HDW6"/>
<dbReference type="Gene3D" id="1.10.10.10">
    <property type="entry name" value="Winged helix-like DNA-binding domain superfamily/Winged helix DNA-binding domain"/>
    <property type="match status" value="1"/>
</dbReference>
<evidence type="ECO:0000256" key="4">
    <source>
        <dbReference type="ARBA" id="ARBA00022603"/>
    </source>
</evidence>
<comment type="similarity">
    <text evidence="2">Belongs to the MGMT family.</text>
</comment>
<organism evidence="10">
    <name type="scientific">uncultured Desulfobacteraceae bacterium</name>
    <dbReference type="NCBI Taxonomy" id="218296"/>
    <lineage>
        <taxon>Bacteria</taxon>
        <taxon>Pseudomonadati</taxon>
        <taxon>Thermodesulfobacteriota</taxon>
        <taxon>Desulfobacteria</taxon>
        <taxon>Desulfobacterales</taxon>
        <taxon>Desulfobacteraceae</taxon>
        <taxon>environmental samples</taxon>
    </lineage>
</organism>
<dbReference type="InterPro" id="IPR014048">
    <property type="entry name" value="MethylDNA_cys_MeTrfase_DNA-bd"/>
</dbReference>
<dbReference type="EMBL" id="CAACVI010000001">
    <property type="protein sequence ID" value="VEN72891.1"/>
    <property type="molecule type" value="Genomic_DNA"/>
</dbReference>
<dbReference type="NCBIfam" id="TIGR00589">
    <property type="entry name" value="ogt"/>
    <property type="match status" value="1"/>
</dbReference>
<gene>
    <name evidence="10" type="ORF">EPICR_10392</name>
</gene>
<reference evidence="10" key="1">
    <citation type="submission" date="2019-01" db="EMBL/GenBank/DDBJ databases">
        <authorList>
            <consortium name="Genoscope - CEA"/>
            <person name="William W."/>
        </authorList>
    </citation>
    <scope>NUCLEOTIDE SEQUENCE</scope>
    <source>
        <strain evidence="10">CR-1</strain>
    </source>
</reference>
<evidence type="ECO:0000256" key="6">
    <source>
        <dbReference type="ARBA" id="ARBA00022763"/>
    </source>
</evidence>